<accession>A0A9P6C6N7</accession>
<dbReference type="PRINTS" id="PR00080">
    <property type="entry name" value="SDRFAMILY"/>
</dbReference>
<comment type="similarity">
    <text evidence="1 3">Belongs to the short-chain dehydrogenases/reductases (SDR) family.</text>
</comment>
<dbReference type="PRINTS" id="PR00081">
    <property type="entry name" value="GDHRDH"/>
</dbReference>
<dbReference type="InterPro" id="IPR002347">
    <property type="entry name" value="SDR_fam"/>
</dbReference>
<dbReference type="FunFam" id="3.40.50.720:FF:000047">
    <property type="entry name" value="NADP-dependent L-serine/L-allo-threonine dehydrogenase"/>
    <property type="match status" value="1"/>
</dbReference>
<dbReference type="OrthoDB" id="6251714at2759"/>
<evidence type="ECO:0000256" key="1">
    <source>
        <dbReference type="ARBA" id="ARBA00006484"/>
    </source>
</evidence>
<evidence type="ECO:0000256" key="2">
    <source>
        <dbReference type="ARBA" id="ARBA00023002"/>
    </source>
</evidence>
<dbReference type="AlphaFoldDB" id="A0A9P6C6N7"/>
<reference evidence="4" key="1">
    <citation type="submission" date="2020-11" db="EMBL/GenBank/DDBJ databases">
        <authorList>
            <consortium name="DOE Joint Genome Institute"/>
            <person name="Ahrendt S."/>
            <person name="Riley R."/>
            <person name="Andreopoulos W."/>
            <person name="Labutti K."/>
            <person name="Pangilinan J."/>
            <person name="Ruiz-Duenas F.J."/>
            <person name="Barrasa J.M."/>
            <person name="Sanchez-Garcia M."/>
            <person name="Camarero S."/>
            <person name="Miyauchi S."/>
            <person name="Serrano A."/>
            <person name="Linde D."/>
            <person name="Babiker R."/>
            <person name="Drula E."/>
            <person name="Ayuso-Fernandez I."/>
            <person name="Pacheco R."/>
            <person name="Padilla G."/>
            <person name="Ferreira P."/>
            <person name="Barriuso J."/>
            <person name="Kellner H."/>
            <person name="Castanera R."/>
            <person name="Alfaro M."/>
            <person name="Ramirez L."/>
            <person name="Pisabarro A.G."/>
            <person name="Kuo A."/>
            <person name="Tritt A."/>
            <person name="Lipzen A."/>
            <person name="He G."/>
            <person name="Yan M."/>
            <person name="Ng V."/>
            <person name="Cullen D."/>
            <person name="Martin F."/>
            <person name="Rosso M.-N."/>
            <person name="Henrissat B."/>
            <person name="Hibbett D."/>
            <person name="Martinez A.T."/>
            <person name="Grigoriev I.V."/>
        </authorList>
    </citation>
    <scope>NUCLEOTIDE SEQUENCE</scope>
    <source>
        <strain evidence="4">MF-IS2</strain>
    </source>
</reference>
<dbReference type="InterPro" id="IPR036291">
    <property type="entry name" value="NAD(P)-bd_dom_sf"/>
</dbReference>
<keyword evidence="5" id="KW-1185">Reference proteome</keyword>
<evidence type="ECO:0000313" key="5">
    <source>
        <dbReference type="Proteomes" id="UP000807342"/>
    </source>
</evidence>
<dbReference type="PANTHER" id="PTHR42901">
    <property type="entry name" value="ALCOHOL DEHYDROGENASE"/>
    <property type="match status" value="1"/>
</dbReference>
<comment type="caution">
    <text evidence="4">The sequence shown here is derived from an EMBL/GenBank/DDBJ whole genome shotgun (WGS) entry which is preliminary data.</text>
</comment>
<sequence length="277" mass="29645">MSIFNATRLVGKTVLVTGASSGIGAATAVLFAKVVDKRRAGSNVILVARRLEILKQVAEQCVAAHKESGLAQGGKFTSIQLDVSDKAQVAGFWDKVPNDLRNIDILVNNAGYVLGIEHVGNIKDADIEGMFATNVLGLISMTQLLVREFKKKQAGHVINLGSIAGREPYAGGSIYTATKHAVAAFTGSLLRELVNTPIRVTEIDPGMVETEFSLVRFRGDADAAKKVYQGIQPLTGHDIAEEIVWAASRAPHINVAEILVYPVNQASAGINYRNPSK</sequence>
<proteinExistence type="inferred from homology"/>
<dbReference type="Pfam" id="PF00106">
    <property type="entry name" value="adh_short"/>
    <property type="match status" value="1"/>
</dbReference>
<evidence type="ECO:0000313" key="4">
    <source>
        <dbReference type="EMBL" id="KAF9451045.1"/>
    </source>
</evidence>
<dbReference type="PANTHER" id="PTHR42901:SF1">
    <property type="entry name" value="ALCOHOL DEHYDROGENASE"/>
    <property type="match status" value="1"/>
</dbReference>
<keyword evidence="2" id="KW-0560">Oxidoreductase</keyword>
<evidence type="ECO:0000256" key="3">
    <source>
        <dbReference type="RuleBase" id="RU000363"/>
    </source>
</evidence>
<dbReference type="SUPFAM" id="SSF51735">
    <property type="entry name" value="NAD(P)-binding Rossmann-fold domains"/>
    <property type="match status" value="1"/>
</dbReference>
<protein>
    <submittedName>
        <fullName evidence="4">NAD(P)-binding protein</fullName>
    </submittedName>
</protein>
<dbReference type="Gene3D" id="3.40.50.720">
    <property type="entry name" value="NAD(P)-binding Rossmann-like Domain"/>
    <property type="match status" value="1"/>
</dbReference>
<organism evidence="4 5">
    <name type="scientific">Macrolepiota fuliginosa MF-IS2</name>
    <dbReference type="NCBI Taxonomy" id="1400762"/>
    <lineage>
        <taxon>Eukaryota</taxon>
        <taxon>Fungi</taxon>
        <taxon>Dikarya</taxon>
        <taxon>Basidiomycota</taxon>
        <taxon>Agaricomycotina</taxon>
        <taxon>Agaricomycetes</taxon>
        <taxon>Agaricomycetidae</taxon>
        <taxon>Agaricales</taxon>
        <taxon>Agaricineae</taxon>
        <taxon>Agaricaceae</taxon>
        <taxon>Macrolepiota</taxon>
    </lineage>
</organism>
<dbReference type="EMBL" id="MU151092">
    <property type="protein sequence ID" value="KAF9451045.1"/>
    <property type="molecule type" value="Genomic_DNA"/>
</dbReference>
<gene>
    <name evidence="4" type="ORF">P691DRAFT_700057</name>
</gene>
<dbReference type="GO" id="GO:0016616">
    <property type="term" value="F:oxidoreductase activity, acting on the CH-OH group of donors, NAD or NADP as acceptor"/>
    <property type="evidence" value="ECO:0007669"/>
    <property type="project" value="UniProtKB-ARBA"/>
</dbReference>
<name>A0A9P6C6N7_9AGAR</name>
<dbReference type="Proteomes" id="UP000807342">
    <property type="component" value="Unassembled WGS sequence"/>
</dbReference>